<organism evidence="4">
    <name type="scientific">Grosmannia clavigera (strain kw1407 / UAMH 11150)</name>
    <name type="common">Blue stain fungus</name>
    <name type="synonym">Graphiocladiella clavigera</name>
    <dbReference type="NCBI Taxonomy" id="655863"/>
    <lineage>
        <taxon>Eukaryota</taxon>
        <taxon>Fungi</taxon>
        <taxon>Dikarya</taxon>
        <taxon>Ascomycota</taxon>
        <taxon>Pezizomycotina</taxon>
        <taxon>Sordariomycetes</taxon>
        <taxon>Sordariomycetidae</taxon>
        <taxon>Ophiostomatales</taxon>
        <taxon>Ophiostomataceae</taxon>
        <taxon>Leptographium</taxon>
    </lineage>
</organism>
<dbReference type="InterPro" id="IPR009210">
    <property type="entry name" value="ASCC1"/>
</dbReference>
<dbReference type="PANTHER" id="PTHR13360">
    <property type="entry name" value="ACTIVATING SIGNAL COINTEGRATOR 1 COMPLEX SUBUNIT 1"/>
    <property type="match status" value="1"/>
</dbReference>
<protein>
    <recommendedName>
        <fullName evidence="2">A-kinase anchor protein 7-like phosphoesterase domain-containing protein</fullName>
    </recommendedName>
</protein>
<dbReference type="HOGENOM" id="CLU_574980_0_0_1"/>
<dbReference type="OrthoDB" id="277832at2759"/>
<reference evidence="3 4" key="1">
    <citation type="journal article" date="2011" name="Proc. Natl. Acad. Sci. U.S.A.">
        <title>Genome and transcriptome analyses of the mountain pine beetle-fungal symbiont Grosmannia clavigera, a lodgepole pine pathogen.</title>
        <authorList>
            <person name="DiGuistini S."/>
            <person name="Wang Y."/>
            <person name="Liao N.Y."/>
            <person name="Taylor G."/>
            <person name="Tanguay P."/>
            <person name="Feau N."/>
            <person name="Henrissat B."/>
            <person name="Chan S.K."/>
            <person name="Hesse-Orce U."/>
            <person name="Alamouti S.M."/>
            <person name="Tsui C.K.M."/>
            <person name="Docking R.T."/>
            <person name="Levasseur A."/>
            <person name="Haridas S."/>
            <person name="Robertson G."/>
            <person name="Birol I."/>
            <person name="Holt R.A."/>
            <person name="Marra M.A."/>
            <person name="Hamelin R.C."/>
            <person name="Hirst M."/>
            <person name="Jones S.J.M."/>
            <person name="Bohlmann J."/>
            <person name="Breuil C."/>
        </authorList>
    </citation>
    <scope>NUCLEOTIDE SEQUENCE [LARGE SCALE GENOMIC DNA]</scope>
    <source>
        <strain evidence="4">kw1407 / UAMH 11150</strain>
    </source>
</reference>
<dbReference type="GO" id="GO:0006307">
    <property type="term" value="P:DNA alkylation repair"/>
    <property type="evidence" value="ECO:0007669"/>
    <property type="project" value="InterPro"/>
</dbReference>
<dbReference type="SUPFAM" id="SSF55144">
    <property type="entry name" value="LigT-like"/>
    <property type="match status" value="1"/>
</dbReference>
<dbReference type="Gene3D" id="3.90.1140.10">
    <property type="entry name" value="Cyclic phosphodiesterase"/>
    <property type="match status" value="1"/>
</dbReference>
<dbReference type="GeneID" id="25977789"/>
<gene>
    <name evidence="3" type="ORF">CMQ_4564</name>
</gene>
<proteinExistence type="predicted"/>
<evidence type="ECO:0000256" key="1">
    <source>
        <dbReference type="SAM" id="Phobius"/>
    </source>
</evidence>
<keyword evidence="1" id="KW-0812">Transmembrane</keyword>
<evidence type="ECO:0000313" key="4">
    <source>
        <dbReference type="Proteomes" id="UP000007796"/>
    </source>
</evidence>
<keyword evidence="1" id="KW-0472">Membrane</keyword>
<dbReference type="Proteomes" id="UP000007796">
    <property type="component" value="Unassembled WGS sequence"/>
</dbReference>
<dbReference type="eggNOG" id="KOG2814">
    <property type="taxonomic scope" value="Eukaryota"/>
</dbReference>
<dbReference type="RefSeq" id="XP_014168195.1">
    <property type="nucleotide sequence ID" value="XM_014312720.1"/>
</dbReference>
<keyword evidence="4" id="KW-1185">Reference proteome</keyword>
<dbReference type="PANTHER" id="PTHR13360:SF1">
    <property type="entry name" value="ACTIVATING SIGNAL COINTEGRATOR 1 COMPLEX SUBUNIT 1"/>
    <property type="match status" value="1"/>
</dbReference>
<dbReference type="InParanoid" id="F0XTT6"/>
<feature type="domain" description="A-kinase anchor protein 7-like phosphoesterase" evidence="2">
    <location>
        <begin position="222"/>
        <end position="452"/>
    </location>
</feature>
<dbReference type="GO" id="GO:0006355">
    <property type="term" value="P:regulation of DNA-templated transcription"/>
    <property type="evidence" value="ECO:0007669"/>
    <property type="project" value="TreeGrafter"/>
</dbReference>
<dbReference type="InterPro" id="IPR009097">
    <property type="entry name" value="Cyclic_Pdiesterase"/>
</dbReference>
<accession>F0XTT6</accession>
<evidence type="ECO:0000313" key="3">
    <source>
        <dbReference type="EMBL" id="EFW98712.1"/>
    </source>
</evidence>
<feature type="transmembrane region" description="Helical" evidence="1">
    <location>
        <begin position="52"/>
        <end position="73"/>
    </location>
</feature>
<keyword evidence="1" id="KW-1133">Transmembrane helix</keyword>
<dbReference type="STRING" id="655863.F0XTT6"/>
<dbReference type="Pfam" id="PF10469">
    <property type="entry name" value="AKAP7_NLS"/>
    <property type="match status" value="1"/>
</dbReference>
<dbReference type="AlphaFoldDB" id="F0XTT6"/>
<evidence type="ECO:0000259" key="2">
    <source>
        <dbReference type="Pfam" id="PF10469"/>
    </source>
</evidence>
<sequence>MAATRLRHTFRYADDEDDLSDGPEVLDEQEQDDLIQALAQQNQRRNEQFRQLLVAVPVLAMVPFLIACVSPSISSTRSSSATMLPLLGLTSLAATAYLLHRQPAATTGIAALDAWSGAARSPSSSSPASPLDRHLPLLNAGLCAMLLLSLLLPRPSAAGSSSLSRQLLASLPALVYSVVLAGKATMAGVDPEQELGRLRYDYKGARTDDAMPPPQASRPALTHFLCIPLGTAAGRPQLAASLAAFHADMAATTVAMTEGGPTGPSNRGGGTTRRGRLPAGALRPVGTLHLTLGVLSLGGDGRLQQALERLQQLKELNKDEGAADVRVALRGLYAMQPPSRAAVLYAAPVDEASGVVAGGALLRLCERVRAAFADLLVDDGRPLLLHATLVNTVYIRRGGRGRGGGGRGGRGGGRGRGRILLDARDIVERYEDCVWMEQVPVETVALCRMGAQTLAVDDDGEVVEAAYPVEAEVKV</sequence>
<dbReference type="InterPro" id="IPR019510">
    <property type="entry name" value="AKAP7-like_phosphoesterase"/>
</dbReference>
<dbReference type="GO" id="GO:0005634">
    <property type="term" value="C:nucleus"/>
    <property type="evidence" value="ECO:0007669"/>
    <property type="project" value="TreeGrafter"/>
</dbReference>
<name>F0XTT6_GROCL</name>
<dbReference type="EMBL" id="GL630006">
    <property type="protein sequence ID" value="EFW98712.1"/>
    <property type="molecule type" value="Genomic_DNA"/>
</dbReference>